<feature type="compositionally biased region" description="Polar residues" evidence="3">
    <location>
        <begin position="144"/>
        <end position="163"/>
    </location>
</feature>
<dbReference type="AlphaFoldDB" id="A0A834XZE4"/>
<evidence type="ECO:0000259" key="4">
    <source>
        <dbReference type="PROSITE" id="PS50097"/>
    </source>
</evidence>
<dbReference type="GO" id="GO:0048468">
    <property type="term" value="P:cell development"/>
    <property type="evidence" value="ECO:0007669"/>
    <property type="project" value="UniProtKB-ARBA"/>
</dbReference>
<dbReference type="Proteomes" id="UP000639338">
    <property type="component" value="Unassembled WGS sequence"/>
</dbReference>
<protein>
    <recommendedName>
        <fullName evidence="4">BTB domain-containing protein</fullName>
    </recommendedName>
</protein>
<dbReference type="GO" id="GO:0006357">
    <property type="term" value="P:regulation of transcription by RNA polymerase II"/>
    <property type="evidence" value="ECO:0007669"/>
    <property type="project" value="TreeGrafter"/>
</dbReference>
<dbReference type="CDD" id="cd18315">
    <property type="entry name" value="BTB_POZ_BAB-like"/>
    <property type="match status" value="1"/>
</dbReference>
<evidence type="ECO:0000256" key="3">
    <source>
        <dbReference type="SAM" id="MobiDB-lite"/>
    </source>
</evidence>
<feature type="compositionally biased region" description="Low complexity" evidence="3">
    <location>
        <begin position="191"/>
        <end position="204"/>
    </location>
</feature>
<proteinExistence type="predicted"/>
<dbReference type="SUPFAM" id="SSF54695">
    <property type="entry name" value="POZ domain"/>
    <property type="match status" value="1"/>
</dbReference>
<dbReference type="SMART" id="SM00614">
    <property type="entry name" value="ZnF_BED"/>
    <property type="match status" value="1"/>
</dbReference>
<dbReference type="Pfam" id="PF00651">
    <property type="entry name" value="BTB"/>
    <property type="match status" value="1"/>
</dbReference>
<evidence type="ECO:0000313" key="6">
    <source>
        <dbReference type="Proteomes" id="UP000639338"/>
    </source>
</evidence>
<reference evidence="5 6" key="1">
    <citation type="submission" date="2020-08" db="EMBL/GenBank/DDBJ databases">
        <title>Aphidius gifuensis genome sequencing and assembly.</title>
        <authorList>
            <person name="Du Z."/>
        </authorList>
    </citation>
    <scope>NUCLEOTIDE SEQUENCE [LARGE SCALE GENOMIC DNA]</scope>
    <source>
        <strain evidence="5">YNYX2018</strain>
        <tissue evidence="5">Adults</tissue>
    </source>
</reference>
<gene>
    <name evidence="5" type="ORF">HCN44_006773</name>
</gene>
<dbReference type="OrthoDB" id="5560627at2759"/>
<dbReference type="InterPro" id="IPR000210">
    <property type="entry name" value="BTB/POZ_dom"/>
</dbReference>
<sequence>MFTNFNKPGSGLEIDKMDQQYCLRWNNHPANLTDVLSSLLAREALCDVTLACVGETFKAHQTILSACSPYFENIFLQNIHPHPIIFLKDVNDNEMKALLHFMYKGEVNVSQHLLPMFLKTAEALQIRGLTDNGVNNKNDDKSSSPEPDTQTSTRHTDSPNLQSHPEKRKRKVSSGNYDVSMTGPPSERFLSDSQASSQCSYKSSPTVIPKLNNTLGGDAEDGGRAMSPSSQAQASIKQELDHHMPDFHDNISLPGHPELLREDGGPTGMNDSLEQSEHEIFRERISGFGFAGTMPSVPVGLSYHEMFAVSLGSPALWRCRACGKQVTNRWHHFHIHTAQRSLCPYCPATYSRIDTLRSHVRTKHRELLLFAKGTAL</sequence>
<dbReference type="InterPro" id="IPR013087">
    <property type="entry name" value="Znf_C2H2_type"/>
</dbReference>
<keyword evidence="6" id="KW-1185">Reference proteome</keyword>
<dbReference type="SMART" id="SM00225">
    <property type="entry name" value="BTB"/>
    <property type="match status" value="1"/>
</dbReference>
<dbReference type="InterPro" id="IPR011333">
    <property type="entry name" value="SKP1/BTB/POZ_sf"/>
</dbReference>
<dbReference type="FunFam" id="3.30.710.10:FF:000138">
    <property type="entry name" value="Fruitless, isoform N"/>
    <property type="match status" value="1"/>
</dbReference>
<comment type="subcellular location">
    <subcellularLocation>
        <location evidence="1">Nucleus</location>
    </subcellularLocation>
</comment>
<dbReference type="InterPro" id="IPR051095">
    <property type="entry name" value="Dros_DevTransReg"/>
</dbReference>
<comment type="caution">
    <text evidence="5">The sequence shown here is derived from an EMBL/GenBank/DDBJ whole genome shotgun (WGS) entry which is preliminary data.</text>
</comment>
<evidence type="ECO:0000256" key="2">
    <source>
        <dbReference type="ARBA" id="ARBA00023242"/>
    </source>
</evidence>
<dbReference type="GO" id="GO:0005634">
    <property type="term" value="C:nucleus"/>
    <property type="evidence" value="ECO:0007669"/>
    <property type="project" value="UniProtKB-SubCell"/>
</dbReference>
<name>A0A834XZE4_APHGI</name>
<keyword evidence="2" id="KW-0539">Nucleus</keyword>
<dbReference type="GO" id="GO:0003006">
    <property type="term" value="P:developmental process involved in reproduction"/>
    <property type="evidence" value="ECO:0007669"/>
    <property type="project" value="UniProtKB-ARBA"/>
</dbReference>
<feature type="domain" description="BTB" evidence="4">
    <location>
        <begin position="46"/>
        <end position="111"/>
    </location>
</feature>
<accession>A0A834XZE4</accession>
<dbReference type="PROSITE" id="PS00028">
    <property type="entry name" value="ZINC_FINGER_C2H2_1"/>
    <property type="match status" value="1"/>
</dbReference>
<dbReference type="PANTHER" id="PTHR23110:SF107">
    <property type="entry name" value="SEX DETERMINATION PROTEIN FRUITLESS"/>
    <property type="match status" value="1"/>
</dbReference>
<dbReference type="Gene3D" id="3.30.710.10">
    <property type="entry name" value="Potassium Channel Kv1.1, Chain A"/>
    <property type="match status" value="1"/>
</dbReference>
<evidence type="ECO:0000313" key="5">
    <source>
        <dbReference type="EMBL" id="KAF7995666.1"/>
    </source>
</evidence>
<dbReference type="EMBL" id="JACMRX010000002">
    <property type="protein sequence ID" value="KAF7995666.1"/>
    <property type="molecule type" value="Genomic_DNA"/>
</dbReference>
<dbReference type="PANTHER" id="PTHR23110">
    <property type="entry name" value="BTB DOMAIN TRANSCRIPTION FACTOR"/>
    <property type="match status" value="1"/>
</dbReference>
<feature type="region of interest" description="Disordered" evidence="3">
    <location>
        <begin position="130"/>
        <end position="234"/>
    </location>
</feature>
<evidence type="ECO:0000256" key="1">
    <source>
        <dbReference type="ARBA" id="ARBA00004123"/>
    </source>
</evidence>
<organism evidence="5 6">
    <name type="scientific">Aphidius gifuensis</name>
    <name type="common">Parasitoid wasp</name>
    <dbReference type="NCBI Taxonomy" id="684658"/>
    <lineage>
        <taxon>Eukaryota</taxon>
        <taxon>Metazoa</taxon>
        <taxon>Ecdysozoa</taxon>
        <taxon>Arthropoda</taxon>
        <taxon>Hexapoda</taxon>
        <taxon>Insecta</taxon>
        <taxon>Pterygota</taxon>
        <taxon>Neoptera</taxon>
        <taxon>Endopterygota</taxon>
        <taxon>Hymenoptera</taxon>
        <taxon>Apocrita</taxon>
        <taxon>Ichneumonoidea</taxon>
        <taxon>Braconidae</taxon>
        <taxon>Aphidiinae</taxon>
        <taxon>Aphidius</taxon>
    </lineage>
</organism>
<dbReference type="GO" id="GO:0048513">
    <property type="term" value="P:animal organ development"/>
    <property type="evidence" value="ECO:0007669"/>
    <property type="project" value="UniProtKB-ARBA"/>
</dbReference>
<dbReference type="PROSITE" id="PS50097">
    <property type="entry name" value="BTB"/>
    <property type="match status" value="1"/>
</dbReference>
<dbReference type="Gene3D" id="3.30.160.60">
    <property type="entry name" value="Classic Zinc Finger"/>
    <property type="match status" value="1"/>
</dbReference>